<dbReference type="InterPro" id="IPR050090">
    <property type="entry name" value="Tyrosine_recombinase_XerCD"/>
</dbReference>
<dbReference type="Gene3D" id="1.10.443.10">
    <property type="entry name" value="Intergrase catalytic core"/>
    <property type="match status" value="1"/>
</dbReference>
<reference evidence="6" key="1">
    <citation type="journal article" date="2015" name="Nature">
        <title>Complex archaea that bridge the gap between prokaryotes and eukaryotes.</title>
        <authorList>
            <person name="Spang A."/>
            <person name="Saw J.H."/>
            <person name="Jorgensen S.L."/>
            <person name="Zaremba-Niedzwiedzka K."/>
            <person name="Martijn J."/>
            <person name="Lind A.E."/>
            <person name="van Eijk R."/>
            <person name="Schleper C."/>
            <person name="Guy L."/>
            <person name="Ettema T.J."/>
        </authorList>
    </citation>
    <scope>NUCLEOTIDE SEQUENCE</scope>
</reference>
<evidence type="ECO:0000256" key="2">
    <source>
        <dbReference type="ARBA" id="ARBA00023125"/>
    </source>
</evidence>
<name>A0A0F9Q7B4_9ZZZZ</name>
<dbReference type="GO" id="GO:0015074">
    <property type="term" value="P:DNA integration"/>
    <property type="evidence" value="ECO:0007669"/>
    <property type="project" value="InterPro"/>
</dbReference>
<protein>
    <recommendedName>
        <fullName evidence="7">Tyr recombinase domain-containing protein</fullName>
    </recommendedName>
</protein>
<dbReference type="Gene3D" id="1.10.150.130">
    <property type="match status" value="1"/>
</dbReference>
<dbReference type="GO" id="GO:0006310">
    <property type="term" value="P:DNA recombination"/>
    <property type="evidence" value="ECO:0007669"/>
    <property type="project" value="UniProtKB-KW"/>
</dbReference>
<evidence type="ECO:0000256" key="1">
    <source>
        <dbReference type="ARBA" id="ARBA00008857"/>
    </source>
</evidence>
<comment type="caution">
    <text evidence="6">The sequence shown here is derived from an EMBL/GenBank/DDBJ whole genome shotgun (WGS) entry which is preliminary data.</text>
</comment>
<comment type="similarity">
    <text evidence="1">Belongs to the 'phage' integrase family.</text>
</comment>
<dbReference type="InterPro" id="IPR013762">
    <property type="entry name" value="Integrase-like_cat_sf"/>
</dbReference>
<dbReference type="InterPro" id="IPR044068">
    <property type="entry name" value="CB"/>
</dbReference>
<gene>
    <name evidence="6" type="ORF">LCGC14_0754190</name>
</gene>
<dbReference type="InterPro" id="IPR002104">
    <property type="entry name" value="Integrase_catalytic"/>
</dbReference>
<evidence type="ECO:0000259" key="4">
    <source>
        <dbReference type="PROSITE" id="PS51898"/>
    </source>
</evidence>
<proteinExistence type="inferred from homology"/>
<keyword evidence="2" id="KW-0238">DNA-binding</keyword>
<sequence length="375" mass="43008">MPRRISAEAAMSLCQMKVLKPSRRKHYIMRWVEPVSGKPREETTRAKHKRQAYQVAADRARAVADGTYREEYGWIEFCMRYQREHLSSLSGKSREAWKTTRRWIGRIEQPATINEVDAAFVVRWQNGLRRHGVGETSIAAYSARLRAALRWAADLEIIATAPKVRLPHKAKGKSKLARSREVRTEEFERMLMAAEKVRPTDSHRWQRFLRGLWHSGFRLDELRRLSWDAGAQWSIDASGLVPLVRILGDAEKAGTDREQPITPEFWDLCCEVPEESRHGYVFPLPGRSGRQMTVKRIGRIISSIGRRAGVITDATSGKCATSQDVGRRAFTTRMSGRLSLADLQKWMRHASVQTTLDYYHHADAEQLSAKVWGKE</sequence>
<evidence type="ECO:0000313" key="6">
    <source>
        <dbReference type="EMBL" id="KKN38344.1"/>
    </source>
</evidence>
<feature type="domain" description="Tyr recombinase" evidence="4">
    <location>
        <begin position="177"/>
        <end position="372"/>
    </location>
</feature>
<organism evidence="6">
    <name type="scientific">marine sediment metagenome</name>
    <dbReference type="NCBI Taxonomy" id="412755"/>
    <lineage>
        <taxon>unclassified sequences</taxon>
        <taxon>metagenomes</taxon>
        <taxon>ecological metagenomes</taxon>
    </lineage>
</organism>
<evidence type="ECO:0000256" key="3">
    <source>
        <dbReference type="ARBA" id="ARBA00023172"/>
    </source>
</evidence>
<dbReference type="AlphaFoldDB" id="A0A0F9Q7B4"/>
<dbReference type="Pfam" id="PF00589">
    <property type="entry name" value="Phage_integrase"/>
    <property type="match status" value="1"/>
</dbReference>
<dbReference type="PANTHER" id="PTHR30349:SF64">
    <property type="entry name" value="PROPHAGE INTEGRASE INTD-RELATED"/>
    <property type="match status" value="1"/>
</dbReference>
<feature type="domain" description="Core-binding (CB)" evidence="5">
    <location>
        <begin position="72"/>
        <end position="153"/>
    </location>
</feature>
<dbReference type="EMBL" id="LAZR01001836">
    <property type="protein sequence ID" value="KKN38344.1"/>
    <property type="molecule type" value="Genomic_DNA"/>
</dbReference>
<keyword evidence="3" id="KW-0233">DNA recombination</keyword>
<dbReference type="PANTHER" id="PTHR30349">
    <property type="entry name" value="PHAGE INTEGRASE-RELATED"/>
    <property type="match status" value="1"/>
</dbReference>
<dbReference type="InterPro" id="IPR010998">
    <property type="entry name" value="Integrase_recombinase_N"/>
</dbReference>
<dbReference type="GO" id="GO:0003677">
    <property type="term" value="F:DNA binding"/>
    <property type="evidence" value="ECO:0007669"/>
    <property type="project" value="UniProtKB-KW"/>
</dbReference>
<dbReference type="PROSITE" id="PS51898">
    <property type="entry name" value="TYR_RECOMBINASE"/>
    <property type="match status" value="1"/>
</dbReference>
<evidence type="ECO:0000259" key="5">
    <source>
        <dbReference type="PROSITE" id="PS51900"/>
    </source>
</evidence>
<dbReference type="SUPFAM" id="SSF56349">
    <property type="entry name" value="DNA breaking-rejoining enzymes"/>
    <property type="match status" value="1"/>
</dbReference>
<dbReference type="PROSITE" id="PS51900">
    <property type="entry name" value="CB"/>
    <property type="match status" value="1"/>
</dbReference>
<evidence type="ECO:0008006" key="7">
    <source>
        <dbReference type="Google" id="ProtNLM"/>
    </source>
</evidence>
<dbReference type="InterPro" id="IPR011010">
    <property type="entry name" value="DNA_brk_join_enz"/>
</dbReference>
<accession>A0A0F9Q7B4</accession>